<dbReference type="RefSeq" id="WP_185044527.1">
    <property type="nucleotide sequence ID" value="NZ_BAABFG010000005.1"/>
</dbReference>
<gene>
    <name evidence="2" type="ORF">BJY16_007818</name>
</gene>
<comment type="caution">
    <text evidence="2">The sequence shown here is derived from an EMBL/GenBank/DDBJ whole genome shotgun (WGS) entry which is preliminary data.</text>
</comment>
<accession>A0A7W7H5S8</accession>
<dbReference type="AlphaFoldDB" id="A0A7W7H5S8"/>
<reference evidence="2 3" key="1">
    <citation type="submission" date="2020-08" db="EMBL/GenBank/DDBJ databases">
        <title>Sequencing the genomes of 1000 actinobacteria strains.</title>
        <authorList>
            <person name="Klenk H.-P."/>
        </authorList>
    </citation>
    <scope>NUCLEOTIDE SEQUENCE [LARGE SCALE GENOMIC DNA]</scope>
    <source>
        <strain evidence="2 3">DSM 45809</strain>
    </source>
</reference>
<feature type="region of interest" description="Disordered" evidence="1">
    <location>
        <begin position="246"/>
        <end position="273"/>
    </location>
</feature>
<dbReference type="Proteomes" id="UP000546162">
    <property type="component" value="Unassembled WGS sequence"/>
</dbReference>
<dbReference type="EMBL" id="JACHNB010000001">
    <property type="protein sequence ID" value="MBB4744359.1"/>
    <property type="molecule type" value="Genomic_DNA"/>
</dbReference>
<sequence length="539" mass="56850">MPAPARVNRFVIPVAVALVLVCAAAAVFFFVTRDKTGAAAVGAASDRLYDQSAVAVDVSYANPDGESVSGSFTLDDDLNATGTITDPLAGSAELVEHTAYAAVRADVDWWARRDLDQARTLQKRWIEPAVDAFPVEITGSFGPTALAYFLTQVADHGTEIPVAEPFRGRRVTGMTWDGWTVLVTVESPQRLVWFGGPVTEDGPVEPVFDPSPAAQPAHLSVTVDDAPDDAAQAVRHAVAQVIPEAAKSGGGPLPEKPPAQGSTVAPPGQGGVSRATIDRLRARGIDASQDLVLDSGDELRKAIGFRALDLMSSRPGYDAGRVLAAVDNAVRRGAVPELQTLTQSGRLDNPQDLTETLTHLGFERDAATSGKDEGQVGFRNEVQLAVTTLRADPQARVLLNGVKPAAGREYRVDLLVSRTAGTEAIQVKTVSDDQLIGNLVRALRQLNGRDQAVPAAQAPPGSKRIAQLHLEPAAGPLHAADRAGLERALSGAARPTVLADWCANGRAQADELRIVNQLGTHQWTKAQLSTLLAAAPPCA</sequence>
<evidence type="ECO:0000313" key="2">
    <source>
        <dbReference type="EMBL" id="MBB4744359.1"/>
    </source>
</evidence>
<name>A0A7W7H5S8_9ACTN</name>
<evidence type="ECO:0000256" key="1">
    <source>
        <dbReference type="SAM" id="MobiDB-lite"/>
    </source>
</evidence>
<proteinExistence type="predicted"/>
<protein>
    <submittedName>
        <fullName evidence="2">Uncharacterized protein</fullName>
    </submittedName>
</protein>
<organism evidence="2 3">
    <name type="scientific">Actinoplanes octamycinicus</name>
    <dbReference type="NCBI Taxonomy" id="135948"/>
    <lineage>
        <taxon>Bacteria</taxon>
        <taxon>Bacillati</taxon>
        <taxon>Actinomycetota</taxon>
        <taxon>Actinomycetes</taxon>
        <taxon>Micromonosporales</taxon>
        <taxon>Micromonosporaceae</taxon>
        <taxon>Actinoplanes</taxon>
    </lineage>
</organism>
<evidence type="ECO:0000313" key="3">
    <source>
        <dbReference type="Proteomes" id="UP000546162"/>
    </source>
</evidence>
<keyword evidence="3" id="KW-1185">Reference proteome</keyword>